<name>T1HP64_RHOPR</name>
<dbReference type="eggNOG" id="ENOG502SYJE">
    <property type="taxonomic scope" value="Eukaryota"/>
</dbReference>
<evidence type="ECO:0000313" key="1">
    <source>
        <dbReference type="EnsemblMetazoa" id="RPRC005838-PA"/>
    </source>
</evidence>
<dbReference type="EnsemblMetazoa" id="RPRC005838-RA">
    <property type="protein sequence ID" value="RPRC005838-PA"/>
    <property type="gene ID" value="RPRC005838"/>
</dbReference>
<proteinExistence type="predicted"/>
<dbReference type="VEuPathDB" id="VectorBase:RPRC005838"/>
<dbReference type="OMA" id="ICCHEGK"/>
<organism evidence="1 2">
    <name type="scientific">Rhodnius prolixus</name>
    <name type="common">Triatomid bug</name>
    <dbReference type="NCBI Taxonomy" id="13249"/>
    <lineage>
        <taxon>Eukaryota</taxon>
        <taxon>Metazoa</taxon>
        <taxon>Ecdysozoa</taxon>
        <taxon>Arthropoda</taxon>
        <taxon>Hexapoda</taxon>
        <taxon>Insecta</taxon>
        <taxon>Pterygota</taxon>
        <taxon>Neoptera</taxon>
        <taxon>Paraneoptera</taxon>
        <taxon>Hemiptera</taxon>
        <taxon>Heteroptera</taxon>
        <taxon>Panheteroptera</taxon>
        <taxon>Cimicomorpha</taxon>
        <taxon>Reduviidae</taxon>
        <taxon>Triatominae</taxon>
        <taxon>Rhodnius</taxon>
    </lineage>
</organism>
<reference evidence="1" key="1">
    <citation type="submission" date="2015-05" db="UniProtKB">
        <authorList>
            <consortium name="EnsemblMetazoa"/>
        </authorList>
    </citation>
    <scope>IDENTIFICATION</scope>
</reference>
<protein>
    <submittedName>
        <fullName evidence="1">Uncharacterized protein</fullName>
    </submittedName>
</protein>
<dbReference type="InParanoid" id="T1HP64"/>
<dbReference type="RefSeq" id="XP_073996475.1">
    <property type="nucleotide sequence ID" value="XM_074140374.1"/>
</dbReference>
<keyword evidence="2" id="KW-1185">Reference proteome</keyword>
<dbReference type="HOGENOM" id="CLU_1867634_0_0_1"/>
<dbReference type="GeneID" id="141460407"/>
<evidence type="ECO:0000313" key="2">
    <source>
        <dbReference type="Proteomes" id="UP000015103"/>
    </source>
</evidence>
<sequence length="137" mass="14706">MNKLVLFLYLTALICGSVLVVSEEASVPETTNGCVCGAMSGETPDEPLLEHHFHLDFGCDENGGQICRNLCVALAEAVKLAGVGPELLCKAGSEESEINTNIYSKNCDGSYEHSGIAYIHPLCCKNQEPIECESPKK</sequence>
<dbReference type="Proteomes" id="UP000015103">
    <property type="component" value="Unassembled WGS sequence"/>
</dbReference>
<dbReference type="EMBL" id="ACPB03001791">
    <property type="status" value="NOT_ANNOTATED_CDS"/>
    <property type="molecule type" value="Genomic_DNA"/>
</dbReference>
<accession>T1HP64</accession>
<dbReference type="AlphaFoldDB" id="T1HP64"/>